<dbReference type="Proteomes" id="UP000317926">
    <property type="component" value="Unassembled WGS sequence"/>
</dbReference>
<dbReference type="EMBL" id="SDPK01000009">
    <property type="protein sequence ID" value="TPH01050.1"/>
    <property type="molecule type" value="Genomic_DNA"/>
</dbReference>
<name>A0A502JP92_HAEHA</name>
<accession>A0A502JP92</accession>
<dbReference type="InterPro" id="IPR029077">
    <property type="entry name" value="Imm45"/>
</dbReference>
<gene>
    <name evidence="2" type="ORF">EUX55_02630</name>
</gene>
<organism evidence="2 3">
    <name type="scientific">Haemophilus haemolyticus</name>
    <dbReference type="NCBI Taxonomy" id="726"/>
    <lineage>
        <taxon>Bacteria</taxon>
        <taxon>Pseudomonadati</taxon>
        <taxon>Pseudomonadota</taxon>
        <taxon>Gammaproteobacteria</taxon>
        <taxon>Pasteurellales</taxon>
        <taxon>Pasteurellaceae</taxon>
        <taxon>Haemophilus</taxon>
    </lineage>
</organism>
<evidence type="ECO:0000313" key="3">
    <source>
        <dbReference type="Proteomes" id="UP000317926"/>
    </source>
</evidence>
<proteinExistence type="predicted"/>
<sequence length="102" mass="12100">LLWSGDIFRVFIRDKGENYYIDQVIDFIIFETMDAERSLGLLSISGYKAGKIEFIFPKEAFKKDSIYSLDKKWVEKNIYDYLYLNKECDKVFVSKNDSILPF</sequence>
<protein>
    <recommendedName>
        <fullName evidence="1">Immunity protein 45 domain-containing protein</fullName>
    </recommendedName>
</protein>
<feature type="non-terminal residue" evidence="2">
    <location>
        <position position="1"/>
    </location>
</feature>
<reference evidence="2 3" key="1">
    <citation type="submission" date="2019-01" db="EMBL/GenBank/DDBJ databases">
        <title>Comparative genomic analysis identifies haemin-independent Haemophilus haemolyticus: a formal re-classification of Haemophilus intermedius.</title>
        <authorList>
            <person name="Harris T.M."/>
            <person name="Price E.P."/>
            <person name="Sarovich D.S."/>
            <person name="Norskov-Lauritsen N."/>
            <person name="Beissbarth J."/>
            <person name="Chang A.B."/>
            <person name="Smith-Vaughan H.C."/>
        </authorList>
    </citation>
    <scope>NUCLEOTIDE SEQUENCE [LARGE SCALE GENOMIC DNA]</scope>
    <source>
        <strain evidence="2 3">PN24</strain>
    </source>
</reference>
<evidence type="ECO:0000313" key="2">
    <source>
        <dbReference type="EMBL" id="TPH01050.1"/>
    </source>
</evidence>
<dbReference type="AlphaFoldDB" id="A0A502JP92"/>
<dbReference type="RefSeq" id="WP_140518777.1">
    <property type="nucleotide sequence ID" value="NZ_JACBKC010000009.1"/>
</dbReference>
<dbReference type="Pfam" id="PF15572">
    <property type="entry name" value="Imm45"/>
    <property type="match status" value="1"/>
</dbReference>
<comment type="caution">
    <text evidence="2">The sequence shown here is derived from an EMBL/GenBank/DDBJ whole genome shotgun (WGS) entry which is preliminary data.</text>
</comment>
<feature type="domain" description="Immunity protein 45" evidence="1">
    <location>
        <begin position="5"/>
        <end position="93"/>
    </location>
</feature>
<evidence type="ECO:0000259" key="1">
    <source>
        <dbReference type="Pfam" id="PF15572"/>
    </source>
</evidence>